<evidence type="ECO:0000313" key="3">
    <source>
        <dbReference type="EMBL" id="KAJ4837861.1"/>
    </source>
</evidence>
<feature type="region of interest" description="Disordered" evidence="1">
    <location>
        <begin position="1"/>
        <end position="43"/>
    </location>
</feature>
<protein>
    <recommendedName>
        <fullName evidence="2">F-box domain-containing protein</fullName>
    </recommendedName>
</protein>
<comment type="caution">
    <text evidence="3">The sequence shown here is derived from an EMBL/GenBank/DDBJ whole genome shotgun (WGS) entry which is preliminary data.</text>
</comment>
<dbReference type="InterPro" id="IPR001810">
    <property type="entry name" value="F-box_dom"/>
</dbReference>
<dbReference type="SMART" id="SM00256">
    <property type="entry name" value="FBOX"/>
    <property type="match status" value="1"/>
</dbReference>
<dbReference type="OrthoDB" id="612216at2759"/>
<dbReference type="Proteomes" id="UP001141552">
    <property type="component" value="Unassembled WGS sequence"/>
</dbReference>
<dbReference type="Gene3D" id="1.20.1280.50">
    <property type="match status" value="1"/>
</dbReference>
<reference evidence="3" key="2">
    <citation type="journal article" date="2023" name="Plants (Basel)">
        <title>Annotation of the Turnera subulata (Passifloraceae) Draft Genome Reveals the S-Locus Evolved after the Divergence of Turneroideae from Passifloroideae in a Stepwise Manner.</title>
        <authorList>
            <person name="Henning P.M."/>
            <person name="Roalson E.H."/>
            <person name="Mir W."/>
            <person name="McCubbin A.G."/>
            <person name="Shore J.S."/>
        </authorList>
    </citation>
    <scope>NUCLEOTIDE SEQUENCE</scope>
    <source>
        <strain evidence="3">F60SS</strain>
    </source>
</reference>
<accession>A0A9Q0FWZ6</accession>
<evidence type="ECO:0000313" key="4">
    <source>
        <dbReference type="Proteomes" id="UP001141552"/>
    </source>
</evidence>
<evidence type="ECO:0000256" key="1">
    <source>
        <dbReference type="SAM" id="MobiDB-lite"/>
    </source>
</evidence>
<gene>
    <name evidence="3" type="ORF">Tsubulata_019742</name>
</gene>
<dbReference type="SUPFAM" id="SSF81383">
    <property type="entry name" value="F-box domain"/>
    <property type="match status" value="1"/>
</dbReference>
<dbReference type="Pfam" id="PF00646">
    <property type="entry name" value="F-box"/>
    <property type="match status" value="1"/>
</dbReference>
<dbReference type="AlphaFoldDB" id="A0A9Q0FWZ6"/>
<keyword evidence="4" id="KW-1185">Reference proteome</keyword>
<name>A0A9Q0FWZ6_9ROSI</name>
<feature type="compositionally biased region" description="Polar residues" evidence="1">
    <location>
        <begin position="9"/>
        <end position="30"/>
    </location>
</feature>
<proteinExistence type="predicted"/>
<feature type="domain" description="F-box" evidence="2">
    <location>
        <begin position="44"/>
        <end position="84"/>
    </location>
</feature>
<dbReference type="EMBL" id="JAKUCV010003720">
    <property type="protein sequence ID" value="KAJ4837861.1"/>
    <property type="molecule type" value="Genomic_DNA"/>
</dbReference>
<organism evidence="3 4">
    <name type="scientific">Turnera subulata</name>
    <dbReference type="NCBI Taxonomy" id="218843"/>
    <lineage>
        <taxon>Eukaryota</taxon>
        <taxon>Viridiplantae</taxon>
        <taxon>Streptophyta</taxon>
        <taxon>Embryophyta</taxon>
        <taxon>Tracheophyta</taxon>
        <taxon>Spermatophyta</taxon>
        <taxon>Magnoliopsida</taxon>
        <taxon>eudicotyledons</taxon>
        <taxon>Gunneridae</taxon>
        <taxon>Pentapetalae</taxon>
        <taxon>rosids</taxon>
        <taxon>fabids</taxon>
        <taxon>Malpighiales</taxon>
        <taxon>Passifloraceae</taxon>
        <taxon>Turnera</taxon>
    </lineage>
</organism>
<reference evidence="3" key="1">
    <citation type="submission" date="2022-02" db="EMBL/GenBank/DDBJ databases">
        <authorList>
            <person name="Henning P.M."/>
            <person name="McCubbin A.G."/>
            <person name="Shore J.S."/>
        </authorList>
    </citation>
    <scope>NUCLEOTIDE SEQUENCE</scope>
    <source>
        <strain evidence="3">F60SS</strain>
        <tissue evidence="3">Leaves</tissue>
    </source>
</reference>
<evidence type="ECO:0000259" key="2">
    <source>
        <dbReference type="SMART" id="SM00256"/>
    </source>
</evidence>
<dbReference type="InterPro" id="IPR036047">
    <property type="entry name" value="F-box-like_dom_sf"/>
</dbReference>
<sequence>MGSFHSRLPRQTTAPTRGMNNIMERSSSGTSEEEDMSEDRLSRLPEDIKHTILSLLTETDRVCLSVVSKTWHNSWTSFPIFQFSESSMGLLDVQNRRME</sequence>